<keyword evidence="5" id="KW-0812">Transmembrane</keyword>
<dbReference type="Pfam" id="PF25990">
    <property type="entry name" value="Beta-barrel_YknX"/>
    <property type="match status" value="1"/>
</dbReference>
<dbReference type="Gene3D" id="2.40.30.170">
    <property type="match status" value="1"/>
</dbReference>
<evidence type="ECO:0000259" key="6">
    <source>
        <dbReference type="Pfam" id="PF25876"/>
    </source>
</evidence>
<keyword evidence="5" id="KW-0472">Membrane</keyword>
<evidence type="ECO:0000313" key="10">
    <source>
        <dbReference type="Proteomes" id="UP000223913"/>
    </source>
</evidence>
<evidence type="ECO:0000256" key="3">
    <source>
        <dbReference type="SAM" id="Coils"/>
    </source>
</evidence>
<reference evidence="9 10" key="1">
    <citation type="submission" date="2017-10" db="EMBL/GenBank/DDBJ databases">
        <title>The draft genome sequence of Lewinella nigricans NBRC 102662.</title>
        <authorList>
            <person name="Wang K."/>
        </authorList>
    </citation>
    <scope>NUCLEOTIDE SEQUENCE [LARGE SCALE GENOMIC DNA]</scope>
    <source>
        <strain evidence="9 10">NBRC 102662</strain>
    </source>
</reference>
<evidence type="ECO:0000259" key="8">
    <source>
        <dbReference type="Pfam" id="PF25990"/>
    </source>
</evidence>
<evidence type="ECO:0000313" key="9">
    <source>
        <dbReference type="EMBL" id="PHN04445.1"/>
    </source>
</evidence>
<evidence type="ECO:0000256" key="4">
    <source>
        <dbReference type="SAM" id="MobiDB-lite"/>
    </source>
</evidence>
<dbReference type="InterPro" id="IPR058624">
    <property type="entry name" value="MdtA-like_HH"/>
</dbReference>
<keyword evidence="10" id="KW-1185">Reference proteome</keyword>
<gene>
    <name evidence="9" type="ORF">CRP01_20775</name>
</gene>
<name>A0A2D0N7H6_FLAN2</name>
<dbReference type="PANTHER" id="PTHR32347:SF14">
    <property type="entry name" value="EFFLUX SYSTEM COMPONENT YKNX-RELATED"/>
    <property type="match status" value="1"/>
</dbReference>
<protein>
    <submittedName>
        <fullName evidence="9">RND transporter</fullName>
    </submittedName>
</protein>
<evidence type="ECO:0000256" key="5">
    <source>
        <dbReference type="SAM" id="Phobius"/>
    </source>
</evidence>
<feature type="transmembrane region" description="Helical" evidence="5">
    <location>
        <begin position="12"/>
        <end position="28"/>
    </location>
</feature>
<evidence type="ECO:0000256" key="2">
    <source>
        <dbReference type="ARBA" id="ARBA00023054"/>
    </source>
</evidence>
<evidence type="ECO:0000259" key="7">
    <source>
        <dbReference type="Pfam" id="PF25917"/>
    </source>
</evidence>
<sequence>MAKRTGKRNTIIYILVGLIAVLVVGMIIKNSNKEDGERVMVEKVENRTIKEQVSASGKVFPEVEVKISSDVSGEIVELYVEEGDSVVQGQLLAKIDPDAYQSQVERGVAGVNAAKAQVANSKSQIEQLKAQKAQITAQLTNAREIHERNEKLIKDGVISEADFQASLSSLRGLEANLAAAEANISAAQESVRASQFQVESSQATLRELQTSLRRTTIYAPTSGIVSMLNVEQGERVVGTIQMTGTEMMRIADLSVMEVRVDVSENDIPRVTLGDETEIEIDAYLGRKFKGKVSQIAHSASGTATATASLTSDQVTNFEVRIRLSPESYQDLITPQKQYPFRPGMSASVDITTEIKENVPSVPIQAVTTREKEESKKNSNAKLVSDDQDNDDQKAREELEEVIFLVTPADTVGKAVVATGIQDDTYIEIVSGLKVEDDIVIGPYSAVARKLKSGDKVIRVDPDKFYDQN</sequence>
<dbReference type="AlphaFoldDB" id="A0A2D0N7H6"/>
<comment type="caution">
    <text evidence="9">The sequence shown here is derived from an EMBL/GenBank/DDBJ whole genome shotgun (WGS) entry which is preliminary data.</text>
</comment>
<feature type="domain" description="YknX-like beta-barrel" evidence="8">
    <location>
        <begin position="256"/>
        <end position="326"/>
    </location>
</feature>
<dbReference type="EMBL" id="PDUD01000025">
    <property type="protein sequence ID" value="PHN04445.1"/>
    <property type="molecule type" value="Genomic_DNA"/>
</dbReference>
<keyword evidence="5" id="KW-1133">Transmembrane helix</keyword>
<dbReference type="OrthoDB" id="9809068at2"/>
<keyword evidence="2 3" id="KW-0175">Coiled coil</keyword>
<feature type="domain" description="Multidrug resistance protein MdtA-like barrel-sandwich hybrid" evidence="7">
    <location>
        <begin position="65"/>
        <end position="236"/>
    </location>
</feature>
<dbReference type="Gene3D" id="2.40.420.20">
    <property type="match status" value="1"/>
</dbReference>
<dbReference type="Pfam" id="PF25917">
    <property type="entry name" value="BSH_RND"/>
    <property type="match status" value="1"/>
</dbReference>
<feature type="region of interest" description="Disordered" evidence="4">
    <location>
        <begin position="362"/>
        <end position="393"/>
    </location>
</feature>
<accession>A0A2D0N7H6</accession>
<feature type="coiled-coil region" evidence="3">
    <location>
        <begin position="111"/>
        <end position="145"/>
    </location>
</feature>
<dbReference type="RefSeq" id="WP_099152018.1">
    <property type="nucleotide sequence ID" value="NZ_PDUD01000025.1"/>
</dbReference>
<dbReference type="Pfam" id="PF25876">
    <property type="entry name" value="HH_MFP_RND"/>
    <property type="match status" value="1"/>
</dbReference>
<dbReference type="GO" id="GO:0030313">
    <property type="term" value="C:cell envelope"/>
    <property type="evidence" value="ECO:0007669"/>
    <property type="project" value="UniProtKB-SubCell"/>
</dbReference>
<dbReference type="Gene3D" id="1.10.287.470">
    <property type="entry name" value="Helix hairpin bin"/>
    <property type="match status" value="1"/>
</dbReference>
<dbReference type="InterPro" id="IPR050465">
    <property type="entry name" value="UPF0194_transport"/>
</dbReference>
<proteinExistence type="predicted"/>
<dbReference type="PANTHER" id="PTHR32347">
    <property type="entry name" value="EFFLUX SYSTEM COMPONENT YKNX-RELATED"/>
    <property type="match status" value="1"/>
</dbReference>
<dbReference type="Gene3D" id="2.40.50.100">
    <property type="match status" value="1"/>
</dbReference>
<dbReference type="InterPro" id="IPR058625">
    <property type="entry name" value="MdtA-like_BSH"/>
</dbReference>
<feature type="domain" description="Multidrug resistance protein MdtA-like alpha-helical hairpin" evidence="6">
    <location>
        <begin position="125"/>
        <end position="188"/>
    </location>
</feature>
<dbReference type="InterPro" id="IPR058636">
    <property type="entry name" value="Beta-barrel_YknX"/>
</dbReference>
<dbReference type="SUPFAM" id="SSF111369">
    <property type="entry name" value="HlyD-like secretion proteins"/>
    <property type="match status" value="2"/>
</dbReference>
<dbReference type="Proteomes" id="UP000223913">
    <property type="component" value="Unassembled WGS sequence"/>
</dbReference>
<comment type="subcellular location">
    <subcellularLocation>
        <location evidence="1">Cell envelope</location>
    </subcellularLocation>
</comment>
<organism evidence="9 10">
    <name type="scientific">Flavilitoribacter nigricans (strain ATCC 23147 / DSM 23189 / NBRC 102662 / NCIMB 1420 / SS-2)</name>
    <name type="common">Lewinella nigricans</name>
    <dbReference type="NCBI Taxonomy" id="1122177"/>
    <lineage>
        <taxon>Bacteria</taxon>
        <taxon>Pseudomonadati</taxon>
        <taxon>Bacteroidota</taxon>
        <taxon>Saprospiria</taxon>
        <taxon>Saprospirales</taxon>
        <taxon>Lewinellaceae</taxon>
        <taxon>Flavilitoribacter</taxon>
    </lineage>
</organism>
<evidence type="ECO:0000256" key="1">
    <source>
        <dbReference type="ARBA" id="ARBA00004196"/>
    </source>
</evidence>